<protein>
    <submittedName>
        <fullName evidence="2">Uncharacterized protein</fullName>
    </submittedName>
</protein>
<keyword evidence="1" id="KW-0732">Signal</keyword>
<evidence type="ECO:0000313" key="3">
    <source>
        <dbReference type="Proteomes" id="UP001501479"/>
    </source>
</evidence>
<dbReference type="Proteomes" id="UP001501479">
    <property type="component" value="Unassembled WGS sequence"/>
</dbReference>
<sequence length="203" mass="22042">MNKPYLWIGLWAGLLLPGAPFADETDTQAETNADIRQAITEGNRAFEAGELSQAAAQFDYVATLIRQLQAGELGTLFPEPLAGWQAEKVNTQAGSAAFFGGGINASRRYRKDGGSLEISITKDSPLLQTMAVLFTNPSMAAMGGYKIKRIQGQTAMMKEEGSRRELQMLVANRILIQLNGRSVTEEDLNAYAEALDIAAITRL</sequence>
<gene>
    <name evidence="2" type="ORF">GCM10022421_15590</name>
</gene>
<accession>A0ABP7DRN2</accession>
<name>A0ABP7DRN2_9GAMM</name>
<dbReference type="RefSeq" id="WP_344963958.1">
    <property type="nucleotide sequence ID" value="NZ_BAABDS010000026.1"/>
</dbReference>
<keyword evidence="3" id="KW-1185">Reference proteome</keyword>
<comment type="caution">
    <text evidence="2">The sequence shown here is derived from an EMBL/GenBank/DDBJ whole genome shotgun (WGS) entry which is preliminary data.</text>
</comment>
<dbReference type="EMBL" id="BAABDS010000026">
    <property type="protein sequence ID" value="GAA3709365.1"/>
    <property type="molecule type" value="Genomic_DNA"/>
</dbReference>
<organism evidence="2 3">
    <name type="scientific">Oceanisphaera sediminis</name>
    <dbReference type="NCBI Taxonomy" id="981381"/>
    <lineage>
        <taxon>Bacteria</taxon>
        <taxon>Pseudomonadati</taxon>
        <taxon>Pseudomonadota</taxon>
        <taxon>Gammaproteobacteria</taxon>
        <taxon>Aeromonadales</taxon>
        <taxon>Aeromonadaceae</taxon>
        <taxon>Oceanisphaera</taxon>
    </lineage>
</organism>
<reference evidence="3" key="1">
    <citation type="journal article" date="2019" name="Int. J. Syst. Evol. Microbiol.">
        <title>The Global Catalogue of Microorganisms (GCM) 10K type strain sequencing project: providing services to taxonomists for standard genome sequencing and annotation.</title>
        <authorList>
            <consortium name="The Broad Institute Genomics Platform"/>
            <consortium name="The Broad Institute Genome Sequencing Center for Infectious Disease"/>
            <person name="Wu L."/>
            <person name="Ma J."/>
        </authorList>
    </citation>
    <scope>NUCLEOTIDE SEQUENCE [LARGE SCALE GENOMIC DNA]</scope>
    <source>
        <strain evidence="3">JCM 17329</strain>
    </source>
</reference>
<evidence type="ECO:0000313" key="2">
    <source>
        <dbReference type="EMBL" id="GAA3709365.1"/>
    </source>
</evidence>
<feature type="chain" id="PRO_5045629965" evidence="1">
    <location>
        <begin position="23"/>
        <end position="203"/>
    </location>
</feature>
<evidence type="ECO:0000256" key="1">
    <source>
        <dbReference type="SAM" id="SignalP"/>
    </source>
</evidence>
<proteinExistence type="predicted"/>
<feature type="signal peptide" evidence="1">
    <location>
        <begin position="1"/>
        <end position="22"/>
    </location>
</feature>